<evidence type="ECO:0000313" key="9">
    <source>
        <dbReference type="EMBL" id="KRT90103.1"/>
    </source>
</evidence>
<reference evidence="10 12" key="3">
    <citation type="submission" date="2023-03" db="EMBL/GenBank/DDBJ databases">
        <title>Agriculturally important microbes genome sequencing.</title>
        <authorList>
            <person name="Dunlap C."/>
        </authorList>
    </citation>
    <scope>NUCLEOTIDE SEQUENCE [LARGE SCALE GENOMIC DNA]</scope>
    <source>
        <strain evidence="10 12">CBP-3203</strain>
    </source>
</reference>
<name>A0A0T6BJU7_9BACI</name>
<evidence type="ECO:0000259" key="8">
    <source>
        <dbReference type="Pfam" id="PF08281"/>
    </source>
</evidence>
<dbReference type="GO" id="GO:0006950">
    <property type="term" value="P:response to stress"/>
    <property type="evidence" value="ECO:0007669"/>
    <property type="project" value="UniProtKB-ARBA"/>
</dbReference>
<sequence length="177" mass="21245">MDQTDEKELIMQAKNGEDAAFSKLFQLHYPFLYQYVLKSTLHPDLTEDLVQETMLKAYISLQQFQGSAKFSTWLISIASRLIIDHQRRKKREYRKTQAAREDALRKMKWESSLRGHEWNDYLEMFAALEPEFRMPILLRHYYGFTYPEVAKMLKIKEGTVKSRVHHGLKKIRKEWDR</sequence>
<dbReference type="InterPro" id="IPR013249">
    <property type="entry name" value="RNA_pol_sigma70_r4_t2"/>
</dbReference>
<dbReference type="PROSITE" id="PS01063">
    <property type="entry name" value="SIGMA70_ECF"/>
    <property type="match status" value="1"/>
</dbReference>
<dbReference type="Gene3D" id="1.10.10.10">
    <property type="entry name" value="Winged helix-like DNA-binding domain superfamily/Winged helix DNA-binding domain"/>
    <property type="match status" value="1"/>
</dbReference>
<evidence type="ECO:0000259" key="7">
    <source>
        <dbReference type="Pfam" id="PF04542"/>
    </source>
</evidence>
<dbReference type="InterPro" id="IPR013325">
    <property type="entry name" value="RNA_pol_sigma_r2"/>
</dbReference>
<dbReference type="GO" id="GO:0016987">
    <property type="term" value="F:sigma factor activity"/>
    <property type="evidence" value="ECO:0007669"/>
    <property type="project" value="UniProtKB-KW"/>
</dbReference>
<keyword evidence="3 6" id="KW-0731">Sigma factor</keyword>
<dbReference type="PANTHER" id="PTHR43133">
    <property type="entry name" value="RNA POLYMERASE ECF-TYPE SIGMA FACTO"/>
    <property type="match status" value="1"/>
</dbReference>
<dbReference type="EMBL" id="LECW02000045">
    <property type="protein sequence ID" value="KRT90103.1"/>
    <property type="molecule type" value="Genomic_DNA"/>
</dbReference>
<dbReference type="SUPFAM" id="SSF88659">
    <property type="entry name" value="Sigma3 and sigma4 domains of RNA polymerase sigma factors"/>
    <property type="match status" value="1"/>
</dbReference>
<dbReference type="GO" id="GO:0006352">
    <property type="term" value="P:DNA-templated transcription initiation"/>
    <property type="evidence" value="ECO:0007669"/>
    <property type="project" value="InterPro"/>
</dbReference>
<dbReference type="InterPro" id="IPR039425">
    <property type="entry name" value="RNA_pol_sigma-70-like"/>
</dbReference>
<evidence type="ECO:0000256" key="4">
    <source>
        <dbReference type="ARBA" id="ARBA00023125"/>
    </source>
</evidence>
<dbReference type="CDD" id="cd06171">
    <property type="entry name" value="Sigma70_r4"/>
    <property type="match status" value="1"/>
</dbReference>
<dbReference type="NCBIfam" id="TIGR02937">
    <property type="entry name" value="sigma70-ECF"/>
    <property type="match status" value="1"/>
</dbReference>
<evidence type="ECO:0000256" key="5">
    <source>
        <dbReference type="ARBA" id="ARBA00023163"/>
    </source>
</evidence>
<proteinExistence type="inferred from homology"/>
<reference evidence="9 11" key="1">
    <citation type="journal article" date="2015" name="Int. J. Syst. Evol. Microbiol.">
        <title>Bacillus glycinifermentans sp. nov., isolated from fermented soybean paste.</title>
        <authorList>
            <person name="Kim S.J."/>
            <person name="Dunlap C.A."/>
            <person name="Kwon S.W."/>
            <person name="Rooney A.P."/>
        </authorList>
    </citation>
    <scope>NUCLEOTIDE SEQUENCE [LARGE SCALE GENOMIC DNA]</scope>
    <source>
        <strain evidence="9 11">GO-13</strain>
    </source>
</reference>
<dbReference type="EMBL" id="JARRTL010000006">
    <property type="protein sequence ID" value="MEC0483787.1"/>
    <property type="molecule type" value="Genomic_DNA"/>
</dbReference>
<keyword evidence="2 6" id="KW-0805">Transcription regulation</keyword>
<dbReference type="Pfam" id="PF04542">
    <property type="entry name" value="Sigma70_r2"/>
    <property type="match status" value="1"/>
</dbReference>
<dbReference type="RefSeq" id="WP_048356018.1">
    <property type="nucleotide sequence ID" value="NZ_CP023481.1"/>
</dbReference>
<dbReference type="Proteomes" id="UP000036168">
    <property type="component" value="Unassembled WGS sequence"/>
</dbReference>
<evidence type="ECO:0000256" key="1">
    <source>
        <dbReference type="ARBA" id="ARBA00010641"/>
    </source>
</evidence>
<evidence type="ECO:0000256" key="3">
    <source>
        <dbReference type="ARBA" id="ARBA00023082"/>
    </source>
</evidence>
<dbReference type="SUPFAM" id="SSF88946">
    <property type="entry name" value="Sigma2 domain of RNA polymerase sigma factors"/>
    <property type="match status" value="1"/>
</dbReference>
<evidence type="ECO:0000313" key="12">
    <source>
        <dbReference type="Proteomes" id="UP001341297"/>
    </source>
</evidence>
<dbReference type="GO" id="GO:0003677">
    <property type="term" value="F:DNA binding"/>
    <property type="evidence" value="ECO:0007669"/>
    <property type="project" value="UniProtKB-KW"/>
</dbReference>
<keyword evidence="12" id="KW-1185">Reference proteome</keyword>
<evidence type="ECO:0000256" key="6">
    <source>
        <dbReference type="RuleBase" id="RU000716"/>
    </source>
</evidence>
<evidence type="ECO:0000313" key="10">
    <source>
        <dbReference type="EMBL" id="MEC0483787.1"/>
    </source>
</evidence>
<comment type="similarity">
    <text evidence="1 6">Belongs to the sigma-70 factor family. ECF subfamily.</text>
</comment>
<keyword evidence="4 6" id="KW-0238">DNA-binding</keyword>
<dbReference type="Pfam" id="PF08281">
    <property type="entry name" value="Sigma70_r4_2"/>
    <property type="match status" value="1"/>
</dbReference>
<dbReference type="InterPro" id="IPR014284">
    <property type="entry name" value="RNA_pol_sigma-70_dom"/>
</dbReference>
<dbReference type="NCBIfam" id="NF007216">
    <property type="entry name" value="PRK09638.1"/>
    <property type="match status" value="1"/>
</dbReference>
<comment type="caution">
    <text evidence="9">The sequence shown here is derived from an EMBL/GenBank/DDBJ whole genome shotgun (WGS) entry which is preliminary data.</text>
</comment>
<dbReference type="Gene3D" id="1.10.1740.10">
    <property type="match status" value="1"/>
</dbReference>
<evidence type="ECO:0000256" key="2">
    <source>
        <dbReference type="ARBA" id="ARBA00023015"/>
    </source>
</evidence>
<dbReference type="AlphaFoldDB" id="A0A0T6BJU7"/>
<dbReference type="InterPro" id="IPR036388">
    <property type="entry name" value="WH-like_DNA-bd_sf"/>
</dbReference>
<gene>
    <name evidence="10" type="primary">sigY</name>
    <name evidence="9" type="ORF">AB447_205850</name>
    <name evidence="10" type="ORF">P8828_02835</name>
</gene>
<evidence type="ECO:0000313" key="11">
    <source>
        <dbReference type="Proteomes" id="UP000036168"/>
    </source>
</evidence>
<keyword evidence="5 6" id="KW-0804">Transcription</keyword>
<feature type="domain" description="RNA polymerase sigma factor 70 region 4 type 2" evidence="8">
    <location>
        <begin position="121"/>
        <end position="171"/>
    </location>
</feature>
<dbReference type="InterPro" id="IPR000838">
    <property type="entry name" value="RNA_pol_sigma70_ECF_CS"/>
</dbReference>
<dbReference type="InterPro" id="IPR007627">
    <property type="entry name" value="RNA_pol_sigma70_r2"/>
</dbReference>
<accession>A0A0T6BJU7</accession>
<feature type="domain" description="RNA polymerase sigma-70 region 2" evidence="7">
    <location>
        <begin position="24"/>
        <end position="91"/>
    </location>
</feature>
<organism evidence="9 11">
    <name type="scientific">Bacillus glycinifermentans</name>
    <dbReference type="NCBI Taxonomy" id="1664069"/>
    <lineage>
        <taxon>Bacteria</taxon>
        <taxon>Bacillati</taxon>
        <taxon>Bacillota</taxon>
        <taxon>Bacilli</taxon>
        <taxon>Bacillales</taxon>
        <taxon>Bacillaceae</taxon>
        <taxon>Bacillus</taxon>
    </lineage>
</organism>
<dbReference type="InterPro" id="IPR013324">
    <property type="entry name" value="RNA_pol_sigma_r3/r4-like"/>
</dbReference>
<dbReference type="Proteomes" id="UP001341297">
    <property type="component" value="Unassembled WGS sequence"/>
</dbReference>
<dbReference type="PANTHER" id="PTHR43133:SF60">
    <property type="entry name" value="RNA POLYMERASE SIGMA FACTOR SIGV"/>
    <property type="match status" value="1"/>
</dbReference>
<dbReference type="STRING" id="1664069.BGLY_4486"/>
<protein>
    <recommendedName>
        <fullName evidence="6">RNA polymerase sigma factor</fullName>
    </recommendedName>
</protein>
<dbReference type="OrthoDB" id="3472490at2"/>
<reference evidence="9" key="2">
    <citation type="submission" date="2015-10" db="EMBL/GenBank/DDBJ databases">
        <authorList>
            <person name="Gilbert D.G."/>
        </authorList>
    </citation>
    <scope>NUCLEOTIDE SEQUENCE</scope>
    <source>
        <strain evidence="9">GO-13</strain>
    </source>
</reference>